<dbReference type="Proteomes" id="UP000324497">
    <property type="component" value="Plasmid pL11827-3"/>
</dbReference>
<reference evidence="1 2" key="1">
    <citation type="submission" date="2016-11" db="EMBL/GenBank/DDBJ databases">
        <title>Interaction between Lactobacillus species and yeast in water kefir.</title>
        <authorList>
            <person name="Behr J."/>
            <person name="Xu D."/>
            <person name="Vogel R.F."/>
        </authorList>
    </citation>
    <scope>NUCLEOTIDE SEQUENCE [LARGE SCALE GENOMIC DNA]</scope>
    <source>
        <strain evidence="1 2">TMW 1.1827</strain>
        <plasmid evidence="2">pl11827-3</plasmid>
    </source>
</reference>
<name>A0A3Q8D1F6_9LACO</name>
<protein>
    <submittedName>
        <fullName evidence="1">Uncharacterized protein</fullName>
    </submittedName>
</protein>
<keyword evidence="1" id="KW-0614">Plasmid</keyword>
<sequence length="78" mass="9089">MKGSKKHEQTRFISTNSYDHHVVNCDSFVPISGREHTNFCIYNYHSHFIFHLSVNQNTDEKEVNQKSHLNLTALEVNA</sequence>
<accession>A0A3Q8D1F6</accession>
<dbReference type="EMBL" id="CP018183">
    <property type="protein sequence ID" value="AUJ33396.1"/>
    <property type="molecule type" value="Genomic_DNA"/>
</dbReference>
<evidence type="ECO:0000313" key="1">
    <source>
        <dbReference type="EMBL" id="AUJ33396.1"/>
    </source>
</evidence>
<keyword evidence="2" id="KW-1185">Reference proteome</keyword>
<proteinExistence type="predicted"/>
<organism evidence="1 2">
    <name type="scientific">Liquorilactobacillus nagelii</name>
    <dbReference type="NCBI Taxonomy" id="82688"/>
    <lineage>
        <taxon>Bacteria</taxon>
        <taxon>Bacillati</taxon>
        <taxon>Bacillota</taxon>
        <taxon>Bacilli</taxon>
        <taxon>Lactobacillales</taxon>
        <taxon>Lactobacillaceae</taxon>
        <taxon>Liquorilactobacillus</taxon>
    </lineage>
</organism>
<dbReference type="KEGG" id="lng:BSQ50_12255"/>
<gene>
    <name evidence="1" type="ORF">BSQ50_12255</name>
</gene>
<evidence type="ECO:0000313" key="2">
    <source>
        <dbReference type="Proteomes" id="UP000324497"/>
    </source>
</evidence>
<dbReference type="AlphaFoldDB" id="A0A3Q8D1F6"/>
<geneLocation type="plasmid" evidence="2">
    <name>pl11827-3</name>
</geneLocation>